<dbReference type="Pfam" id="PF17667">
    <property type="entry name" value="Pkinase_fungal"/>
    <property type="match status" value="1"/>
</dbReference>
<dbReference type="OrthoDB" id="5584477at2759"/>
<dbReference type="EMBL" id="KV448463">
    <property type="protein sequence ID" value="OAX35835.1"/>
    <property type="molecule type" value="Genomic_DNA"/>
</dbReference>
<feature type="non-terminal residue" evidence="2">
    <location>
        <position position="1"/>
    </location>
</feature>
<protein>
    <recommendedName>
        <fullName evidence="1">Fungal-type protein kinase domain-containing protein</fullName>
    </recommendedName>
</protein>
<feature type="non-terminal residue" evidence="2">
    <location>
        <position position="202"/>
    </location>
</feature>
<evidence type="ECO:0000313" key="3">
    <source>
        <dbReference type="Proteomes" id="UP000092154"/>
    </source>
</evidence>
<dbReference type="PANTHER" id="PTHR38248:SF2">
    <property type="entry name" value="FUNK1 11"/>
    <property type="match status" value="1"/>
</dbReference>
<feature type="domain" description="Fungal-type protein kinase" evidence="1">
    <location>
        <begin position="1"/>
        <end position="202"/>
    </location>
</feature>
<dbReference type="InParanoid" id="A0A1B7MTB4"/>
<gene>
    <name evidence="2" type="ORF">K503DRAFT_660133</name>
</gene>
<dbReference type="Proteomes" id="UP000092154">
    <property type="component" value="Unassembled WGS sequence"/>
</dbReference>
<dbReference type="SUPFAM" id="SSF56112">
    <property type="entry name" value="Protein kinase-like (PK-like)"/>
    <property type="match status" value="1"/>
</dbReference>
<sequence length="202" mass="23573">LRVHTYDRSGGTVSPPYDIVKQKDIFIRIFSSIVFGNDECIGFDMTMNIREPNIFMPSHHSRIPQKLRSLNKNTYDILKLIFSGHGLVGRGTVCYLARRDNQEYIVKDHWVLGSVDDSEVLNEVTMMEKMKGVPGVPELVEYCQVILSSGDIDNTRMYRYKERESTEGTWRTHVRLVMKPRGRRLEEFRTKREFVQALRDIV</sequence>
<dbReference type="PANTHER" id="PTHR38248">
    <property type="entry name" value="FUNK1 6"/>
    <property type="match status" value="1"/>
</dbReference>
<dbReference type="InterPro" id="IPR040976">
    <property type="entry name" value="Pkinase_fungal"/>
</dbReference>
<dbReference type="AlphaFoldDB" id="A0A1B7MTB4"/>
<keyword evidence="3" id="KW-1185">Reference proteome</keyword>
<dbReference type="InterPro" id="IPR011009">
    <property type="entry name" value="Kinase-like_dom_sf"/>
</dbReference>
<evidence type="ECO:0000259" key="1">
    <source>
        <dbReference type="Pfam" id="PF17667"/>
    </source>
</evidence>
<reference evidence="2 3" key="1">
    <citation type="submission" date="2016-06" db="EMBL/GenBank/DDBJ databases">
        <title>Comparative genomics of the ectomycorrhizal sister species Rhizopogon vinicolor and Rhizopogon vesiculosus (Basidiomycota: Boletales) reveals a divergence of the mating type B locus.</title>
        <authorList>
            <consortium name="DOE Joint Genome Institute"/>
            <person name="Mujic A.B."/>
            <person name="Kuo A."/>
            <person name="Tritt A."/>
            <person name="Lipzen A."/>
            <person name="Chen C."/>
            <person name="Johnson J."/>
            <person name="Sharma A."/>
            <person name="Barry K."/>
            <person name="Grigoriev I.V."/>
            <person name="Spatafora J.W."/>
        </authorList>
    </citation>
    <scope>NUCLEOTIDE SEQUENCE [LARGE SCALE GENOMIC DNA]</scope>
    <source>
        <strain evidence="2 3">AM-OR11-026</strain>
    </source>
</reference>
<evidence type="ECO:0000313" key="2">
    <source>
        <dbReference type="EMBL" id="OAX35835.1"/>
    </source>
</evidence>
<proteinExistence type="predicted"/>
<organism evidence="2 3">
    <name type="scientific">Rhizopogon vinicolor AM-OR11-026</name>
    <dbReference type="NCBI Taxonomy" id="1314800"/>
    <lineage>
        <taxon>Eukaryota</taxon>
        <taxon>Fungi</taxon>
        <taxon>Dikarya</taxon>
        <taxon>Basidiomycota</taxon>
        <taxon>Agaricomycotina</taxon>
        <taxon>Agaricomycetes</taxon>
        <taxon>Agaricomycetidae</taxon>
        <taxon>Boletales</taxon>
        <taxon>Suillineae</taxon>
        <taxon>Rhizopogonaceae</taxon>
        <taxon>Rhizopogon</taxon>
    </lineage>
</organism>
<accession>A0A1B7MTB4</accession>
<dbReference type="STRING" id="1314800.A0A1B7MTB4"/>
<name>A0A1B7MTB4_9AGAM</name>